<comment type="caution">
    <text evidence="4">The sequence shown here is derived from an EMBL/GenBank/DDBJ whole genome shotgun (WGS) entry which is preliminary data.</text>
</comment>
<dbReference type="InterPro" id="IPR036291">
    <property type="entry name" value="NAD(P)-bd_dom_sf"/>
</dbReference>
<dbReference type="RefSeq" id="WP_125031885.1">
    <property type="nucleotide sequence ID" value="NZ_JAPXVP010000019.1"/>
</dbReference>
<dbReference type="EMBL" id="QQWG01000022">
    <property type="protein sequence ID" value="RRG19267.1"/>
    <property type="molecule type" value="Genomic_DNA"/>
</dbReference>
<dbReference type="Gene3D" id="3.40.50.720">
    <property type="entry name" value="NAD(P)-binding Rossmann-like Domain"/>
    <property type="match status" value="1"/>
</dbReference>
<dbReference type="GO" id="GO:0070403">
    <property type="term" value="F:NAD+ binding"/>
    <property type="evidence" value="ECO:0007669"/>
    <property type="project" value="InterPro"/>
</dbReference>
<feature type="domain" description="3-hydroxyacyl-CoA dehydrogenase C-terminal" evidence="2">
    <location>
        <begin position="251"/>
        <end position="314"/>
    </location>
</feature>
<dbReference type="Pfam" id="PF02737">
    <property type="entry name" value="3HCDH_N"/>
    <property type="match status" value="1"/>
</dbReference>
<accession>A0A425XX90</accession>
<evidence type="ECO:0000259" key="2">
    <source>
        <dbReference type="Pfam" id="PF00725"/>
    </source>
</evidence>
<name>A0A425XX90_9BACT</name>
<dbReference type="InterPro" id="IPR006176">
    <property type="entry name" value="3-OHacyl-CoA_DH_NAD-bd"/>
</dbReference>
<dbReference type="PANTHER" id="PTHR48075">
    <property type="entry name" value="3-HYDROXYACYL-COA DEHYDROGENASE FAMILY PROTEIN"/>
    <property type="match status" value="1"/>
</dbReference>
<protein>
    <submittedName>
        <fullName evidence="4">3-hydroxyacyl-CoA dehydrogenase family protein</fullName>
    </submittedName>
</protein>
<evidence type="ECO:0000313" key="5">
    <source>
        <dbReference type="Proteomes" id="UP000285794"/>
    </source>
</evidence>
<dbReference type="AlphaFoldDB" id="A0A425XX90"/>
<reference evidence="4 5" key="1">
    <citation type="submission" date="2018-07" db="EMBL/GenBank/DDBJ databases">
        <title>Draft genome sequence of Ancylomarina sp. M1P.</title>
        <authorList>
            <person name="Yadav S."/>
            <person name="Villanueva L."/>
            <person name="Damste J.S.S."/>
        </authorList>
    </citation>
    <scope>NUCLEOTIDE SEQUENCE [LARGE SCALE GENOMIC DNA]</scope>
    <source>
        <strain evidence="4 5">M1P</strain>
    </source>
</reference>
<dbReference type="InterPro" id="IPR008927">
    <property type="entry name" value="6-PGluconate_DH-like_C_sf"/>
</dbReference>
<evidence type="ECO:0000256" key="1">
    <source>
        <dbReference type="ARBA" id="ARBA00023002"/>
    </source>
</evidence>
<gene>
    <name evidence="4" type="ORF">DWB61_15950</name>
</gene>
<evidence type="ECO:0000313" key="4">
    <source>
        <dbReference type="EMBL" id="RRG19267.1"/>
    </source>
</evidence>
<dbReference type="Pfam" id="PF00725">
    <property type="entry name" value="3HCDH"/>
    <property type="match status" value="1"/>
</dbReference>
<proteinExistence type="predicted"/>
<keyword evidence="1" id="KW-0560">Oxidoreductase</keyword>
<dbReference type="SUPFAM" id="SSF51735">
    <property type="entry name" value="NAD(P)-binding Rossmann-fold domains"/>
    <property type="match status" value="1"/>
</dbReference>
<dbReference type="PANTHER" id="PTHR48075:SF5">
    <property type="entry name" value="3-HYDROXYBUTYRYL-COA DEHYDROGENASE"/>
    <property type="match status" value="1"/>
</dbReference>
<dbReference type="SUPFAM" id="SSF48179">
    <property type="entry name" value="6-phosphogluconate dehydrogenase C-terminal domain-like"/>
    <property type="match status" value="1"/>
</dbReference>
<organism evidence="4 5">
    <name type="scientific">Ancylomarina euxinus</name>
    <dbReference type="NCBI Taxonomy" id="2283627"/>
    <lineage>
        <taxon>Bacteria</taxon>
        <taxon>Pseudomonadati</taxon>
        <taxon>Bacteroidota</taxon>
        <taxon>Bacteroidia</taxon>
        <taxon>Marinilabiliales</taxon>
        <taxon>Marinifilaceae</taxon>
        <taxon>Ancylomarina</taxon>
    </lineage>
</organism>
<dbReference type="Gene3D" id="1.10.1040.50">
    <property type="match status" value="1"/>
</dbReference>
<keyword evidence="5" id="KW-1185">Reference proteome</keyword>
<evidence type="ECO:0000259" key="3">
    <source>
        <dbReference type="Pfam" id="PF02737"/>
    </source>
</evidence>
<dbReference type="GO" id="GO:0016616">
    <property type="term" value="F:oxidoreductase activity, acting on the CH-OH group of donors, NAD or NADP as acceptor"/>
    <property type="evidence" value="ECO:0007669"/>
    <property type="project" value="InterPro"/>
</dbReference>
<dbReference type="Proteomes" id="UP000285794">
    <property type="component" value="Unassembled WGS sequence"/>
</dbReference>
<dbReference type="InterPro" id="IPR006108">
    <property type="entry name" value="3HC_DH_C"/>
</dbReference>
<dbReference type="GO" id="GO:0006631">
    <property type="term" value="P:fatty acid metabolic process"/>
    <property type="evidence" value="ECO:0007669"/>
    <property type="project" value="InterPro"/>
</dbReference>
<sequence length="443" mass="49261">MNYINKYTNISLLGAAGKMGSGIMALLAFEVGKLKIGAKREENFVINAIDVSPEALEGLLKYLKSQLLKSGEKNIVELREWYKDSAELVENEQVIEAYANDVMAMIKTSTRIETAYDSQLVFEAIKEDKGLKVKLFSQIKQNNPDTWFLSNTSSIPLGEIDKEAGLNGDIVGFHFYNPPVIQKLLEVIPVENINPDLIKFSEELAKSMRKIVVYSSDVAGFIGNGHFMRDALFALDQAQGMTNEIALADAIYRVDTVSRDLLLRPMGIYQLMDYVGVDVMCFILKSMQAAFSQEKLSHEILNQYIDLGVTGGQYSDGSQKDGFFQYEKGKIVSVYDIDANAYKAIADVKTANEAYFTPQPSEKLNWKTVIREREREGILSPFFNELKVLASPASKLAVAYGLKSKAIGQLLVEGGVAADTNAVNKVMETGFYHAYGPVNNFFE</sequence>
<feature type="domain" description="3-hydroxyacyl-CoA dehydrogenase NAD binding" evidence="3">
    <location>
        <begin position="13"/>
        <end position="217"/>
    </location>
</feature>
<dbReference type="OrthoDB" id="9771883at2"/>